<name>A0A110AMK9_STREE</name>
<dbReference type="EMBL" id="KT630265">
    <property type="protein sequence ID" value="AMB48461.1"/>
    <property type="molecule type" value="Genomic_DNA"/>
</dbReference>
<sequence>MKQDNFEIDSLDYEINSQELNGKSAAGWYTAVRLTVQGRCGWWFTHSYECTSPNVRCG</sequence>
<evidence type="ECO:0000313" key="1">
    <source>
        <dbReference type="EMBL" id="AMB48461.1"/>
    </source>
</evidence>
<dbReference type="RefSeq" id="WP_114865143.1">
    <property type="nucleotide sequence ID" value="NZ_CP031248.1"/>
</dbReference>
<proteinExistence type="predicted"/>
<reference evidence="1" key="1">
    <citation type="journal article" date="2016" name="MBio">
        <title>Characterization of a Multi-peptide Lantibiotic Locus in Streptococcus pneumoniae.</title>
        <authorList>
            <person name="Maricic N."/>
            <person name="Anderson E.A."/>
            <person name="Opipari A.E."/>
            <person name="Yu E.A."/>
            <person name="Dawid S."/>
        </authorList>
    </citation>
    <scope>NUCLEOTIDE SEQUENCE</scope>
    <source>
        <strain evidence="1">P174</strain>
    </source>
</reference>
<dbReference type="AlphaFoldDB" id="A0A110AMK9"/>
<organism evidence="1">
    <name type="scientific">Streptococcus pneumoniae</name>
    <dbReference type="NCBI Taxonomy" id="1313"/>
    <lineage>
        <taxon>Bacteria</taxon>
        <taxon>Bacillati</taxon>
        <taxon>Bacillota</taxon>
        <taxon>Bacilli</taxon>
        <taxon>Lactobacillales</taxon>
        <taxon>Streptococcaceae</taxon>
        <taxon>Streptococcus</taxon>
    </lineage>
</organism>
<dbReference type="NCBIfam" id="NF040663">
    <property type="entry name" value="salivaricin_M"/>
    <property type="match status" value="1"/>
</dbReference>
<accession>A0A110AMK9</accession>
<protein>
    <submittedName>
        <fullName evidence="1">PldA4</fullName>
    </submittedName>
</protein>